<name>A0A5Q2V450_SERPR</name>
<evidence type="ECO:0000313" key="1">
    <source>
        <dbReference type="EMBL" id="QGH60197.1"/>
    </source>
</evidence>
<sequence>MINKIELNRSRIALAYLDYCQRHYGGKWADVVITKRKGVRVDLTQESIEALMKEFIENMIRAEFGIAAVAYKLNNPGSQLLQVVP</sequence>
<dbReference type="Proteomes" id="UP000381260">
    <property type="component" value="Chromosome"/>
</dbReference>
<evidence type="ECO:0000313" key="2">
    <source>
        <dbReference type="Proteomes" id="UP000381260"/>
    </source>
</evidence>
<reference evidence="1 2" key="1">
    <citation type="submission" date="2019-11" db="EMBL/GenBank/DDBJ databases">
        <title>The Phosphoenolpyruvate Phosphotransferase System Regulates Serratia proteamaculans 336X Biofilm Formation and Wheat Roots colonization.</title>
        <authorList>
            <person name="Liu F."/>
        </authorList>
    </citation>
    <scope>NUCLEOTIDE SEQUENCE [LARGE SCALE GENOMIC DNA]</scope>
    <source>
        <strain evidence="1 2">336X</strain>
    </source>
</reference>
<protein>
    <submittedName>
        <fullName evidence="1">Uncharacterized protein</fullName>
    </submittedName>
</protein>
<dbReference type="EMBL" id="CP045913">
    <property type="protein sequence ID" value="QGH60197.1"/>
    <property type="molecule type" value="Genomic_DNA"/>
</dbReference>
<gene>
    <name evidence="1" type="ORF">GHV41_04785</name>
</gene>
<proteinExistence type="predicted"/>
<dbReference type="AlphaFoldDB" id="A0A5Q2V450"/>
<dbReference type="RefSeq" id="WP_153857766.1">
    <property type="nucleotide sequence ID" value="NZ_CP045913.1"/>
</dbReference>
<organism evidence="1 2">
    <name type="scientific">Serratia proteamaculans</name>
    <dbReference type="NCBI Taxonomy" id="28151"/>
    <lineage>
        <taxon>Bacteria</taxon>
        <taxon>Pseudomonadati</taxon>
        <taxon>Pseudomonadota</taxon>
        <taxon>Gammaproteobacteria</taxon>
        <taxon>Enterobacterales</taxon>
        <taxon>Yersiniaceae</taxon>
        <taxon>Serratia</taxon>
    </lineage>
</organism>
<accession>A0A5Q2V450</accession>